<feature type="region of interest" description="Disordered" evidence="1">
    <location>
        <begin position="275"/>
        <end position="303"/>
    </location>
</feature>
<dbReference type="InParanoid" id="A0A5C3PGP8"/>
<dbReference type="EMBL" id="ML211139">
    <property type="protein sequence ID" value="TFK87768.1"/>
    <property type="molecule type" value="Genomic_DNA"/>
</dbReference>
<protein>
    <submittedName>
        <fullName evidence="2">Uncharacterized protein</fullName>
    </submittedName>
</protein>
<reference evidence="2 3" key="1">
    <citation type="journal article" date="2019" name="Nat. Ecol. Evol.">
        <title>Megaphylogeny resolves global patterns of mushroom evolution.</title>
        <authorList>
            <person name="Varga T."/>
            <person name="Krizsan K."/>
            <person name="Foldi C."/>
            <person name="Dima B."/>
            <person name="Sanchez-Garcia M."/>
            <person name="Sanchez-Ramirez S."/>
            <person name="Szollosi G.J."/>
            <person name="Szarkandi J.G."/>
            <person name="Papp V."/>
            <person name="Albert L."/>
            <person name="Andreopoulos W."/>
            <person name="Angelini C."/>
            <person name="Antonin V."/>
            <person name="Barry K.W."/>
            <person name="Bougher N.L."/>
            <person name="Buchanan P."/>
            <person name="Buyck B."/>
            <person name="Bense V."/>
            <person name="Catcheside P."/>
            <person name="Chovatia M."/>
            <person name="Cooper J."/>
            <person name="Damon W."/>
            <person name="Desjardin D."/>
            <person name="Finy P."/>
            <person name="Geml J."/>
            <person name="Haridas S."/>
            <person name="Hughes K."/>
            <person name="Justo A."/>
            <person name="Karasinski D."/>
            <person name="Kautmanova I."/>
            <person name="Kiss B."/>
            <person name="Kocsube S."/>
            <person name="Kotiranta H."/>
            <person name="LaButti K.M."/>
            <person name="Lechner B.E."/>
            <person name="Liimatainen K."/>
            <person name="Lipzen A."/>
            <person name="Lukacs Z."/>
            <person name="Mihaltcheva S."/>
            <person name="Morgado L.N."/>
            <person name="Niskanen T."/>
            <person name="Noordeloos M.E."/>
            <person name="Ohm R.A."/>
            <person name="Ortiz-Santana B."/>
            <person name="Ovrebo C."/>
            <person name="Racz N."/>
            <person name="Riley R."/>
            <person name="Savchenko A."/>
            <person name="Shiryaev A."/>
            <person name="Soop K."/>
            <person name="Spirin V."/>
            <person name="Szebenyi C."/>
            <person name="Tomsovsky M."/>
            <person name="Tulloss R.E."/>
            <person name="Uehling J."/>
            <person name="Grigoriev I.V."/>
            <person name="Vagvolgyi C."/>
            <person name="Papp T."/>
            <person name="Martin F.M."/>
            <person name="Miettinen O."/>
            <person name="Hibbett D.S."/>
            <person name="Nagy L.G."/>
        </authorList>
    </citation>
    <scope>NUCLEOTIDE SEQUENCE [LARGE SCALE GENOMIC DNA]</scope>
    <source>
        <strain evidence="2 3">HHB13444</strain>
    </source>
</reference>
<sequence length="865" mass="92942">MLPDAQPLSLAAFGLASNICTAETDLPPPHPNQLHDLHGVAEGLLELADATARPGCALGQMSGGGQQAGLGSDGESHRSENGPPIFLATPRWIDSAPPTLNPNAVTPENCTWPEDGFSFHGNSSLQSDWMEDVARAAARNKENLDLMVTDGLDRHGEPIHKNPAKRARTDSPGRDAELQFTDRAYERLPGPPRPIRTMRYNRAPPRTRQAAMDQGRLRQHIPPPSPLATVFQPATGMFSFRGPVPSTDAAIPEEVEYDDDFYTELRAEDMAFEMEAQGPDGGPLLPDEPLAASTPKPAEPRERSVFPAEEDYGELAQRYRVDHPQVQQAGEPGAGQEPQLPQAPDVFGPGVLNSTPRRAETRVPATEPAAAHPRDVDIATGCPGRTPHPLRNVLRGRQADTARLLGVQTAPRGGGFAMHPPPARPGRRVVQEPDTPTRARNAAPLPEPEQAAAPGAAASPPRPAGPRPEAAPEVPRAHAGAWDDEEAAVDPMAYLPHDMAAAAAREPLADDAQTTRPGCVFTWTKRPEGGFPRRHRDDPLAPILGLAAVKQAKWFSNDEYKIHDSVLLELHNGGVPHPESTESLIKRVEDALEGILGRRGLKATGARRPSAWIVGALTWEEVAELTEFGTYSIKGGPELTFHISPLTLLIPGHLCRLQGYGANNLQSIQDSVRATIGSERVRALIRPLVAENPTFRLDDVEAAVQKIVDSAHAVVTHTPTGSIRVSAFCRTPTRDVVKWRAWKKAVCSRPFDSADNAPGVPMRAIPCYGCKGADHDRDACPFLTIPGWNGPKAPNGTNPGRPDRTAGPELAGRPHRPYGRGPAAAAGPGARRQPNQARFWDAGNTGARGQQGHDDGRRRGNGGGI</sequence>
<evidence type="ECO:0000313" key="3">
    <source>
        <dbReference type="Proteomes" id="UP000308197"/>
    </source>
</evidence>
<feature type="region of interest" description="Disordered" evidence="1">
    <location>
        <begin position="328"/>
        <end position="391"/>
    </location>
</feature>
<proteinExistence type="predicted"/>
<dbReference type="Proteomes" id="UP000308197">
    <property type="component" value="Unassembled WGS sequence"/>
</dbReference>
<feature type="compositionally biased region" description="Low complexity" evidence="1">
    <location>
        <begin position="442"/>
        <end position="459"/>
    </location>
</feature>
<name>A0A5C3PGP8_9APHY</name>
<feature type="region of interest" description="Disordered" evidence="1">
    <location>
        <begin position="152"/>
        <end position="174"/>
    </location>
</feature>
<evidence type="ECO:0000313" key="2">
    <source>
        <dbReference type="EMBL" id="TFK87768.1"/>
    </source>
</evidence>
<gene>
    <name evidence="2" type="ORF">K466DRAFT_599191</name>
</gene>
<dbReference type="AlphaFoldDB" id="A0A5C3PGP8"/>
<feature type="compositionally biased region" description="Low complexity" evidence="1">
    <location>
        <begin position="819"/>
        <end position="834"/>
    </location>
</feature>
<feature type="region of interest" description="Disordered" evidence="1">
    <location>
        <begin position="785"/>
        <end position="865"/>
    </location>
</feature>
<keyword evidence="3" id="KW-1185">Reference proteome</keyword>
<feature type="region of interest" description="Disordered" evidence="1">
    <location>
        <begin position="410"/>
        <end position="480"/>
    </location>
</feature>
<accession>A0A5C3PGP8</accession>
<feature type="compositionally biased region" description="Low complexity" evidence="1">
    <location>
        <begin position="467"/>
        <end position="479"/>
    </location>
</feature>
<evidence type="ECO:0000256" key="1">
    <source>
        <dbReference type="SAM" id="MobiDB-lite"/>
    </source>
</evidence>
<organism evidence="2 3">
    <name type="scientific">Polyporus arcularius HHB13444</name>
    <dbReference type="NCBI Taxonomy" id="1314778"/>
    <lineage>
        <taxon>Eukaryota</taxon>
        <taxon>Fungi</taxon>
        <taxon>Dikarya</taxon>
        <taxon>Basidiomycota</taxon>
        <taxon>Agaricomycotina</taxon>
        <taxon>Agaricomycetes</taxon>
        <taxon>Polyporales</taxon>
        <taxon>Polyporaceae</taxon>
        <taxon>Polyporus</taxon>
    </lineage>
</organism>